<dbReference type="STRING" id="1462993.A6V36_33630"/>
<evidence type="ECO:0000313" key="7">
    <source>
        <dbReference type="Proteomes" id="UP000077961"/>
    </source>
</evidence>
<evidence type="ECO:0000256" key="1">
    <source>
        <dbReference type="ARBA" id="ARBA00010062"/>
    </source>
</evidence>
<dbReference type="Pfam" id="PF13458">
    <property type="entry name" value="Peripla_BP_6"/>
    <property type="match status" value="1"/>
</dbReference>
<keyword evidence="7" id="KW-1185">Reference proteome</keyword>
<comment type="caution">
    <text evidence="6">The sequence shown here is derived from an EMBL/GenBank/DDBJ whole genome shotgun (WGS) entry which is preliminary data.</text>
</comment>
<evidence type="ECO:0000313" key="5">
    <source>
        <dbReference type="EMBL" id="OAJ56511.1"/>
    </source>
</evidence>
<feature type="signal peptide" evidence="3">
    <location>
        <begin position="1"/>
        <end position="24"/>
    </location>
</feature>
<dbReference type="CDD" id="cd06332">
    <property type="entry name" value="PBP1_aromatic_compounds-like"/>
    <property type="match status" value="1"/>
</dbReference>
<dbReference type="Proteomes" id="UP000077961">
    <property type="component" value="Unassembled WGS sequence"/>
</dbReference>
<accession>A0A1A9N8S9</accession>
<organism evidence="6 8">
    <name type="scientific">Paraburkholderia ginsengiterrae</name>
    <dbReference type="NCBI Taxonomy" id="1462993"/>
    <lineage>
        <taxon>Bacteria</taxon>
        <taxon>Pseudomonadati</taxon>
        <taxon>Pseudomonadota</taxon>
        <taxon>Betaproteobacteria</taxon>
        <taxon>Burkholderiales</taxon>
        <taxon>Burkholderiaceae</taxon>
        <taxon>Paraburkholderia</taxon>
    </lineage>
</organism>
<dbReference type="InterPro" id="IPR028081">
    <property type="entry name" value="Leu-bd"/>
</dbReference>
<name>A0A1A9N8S9_9BURK</name>
<reference evidence="7 8" key="1">
    <citation type="submission" date="2016-04" db="EMBL/GenBank/DDBJ databases">
        <title>Reclassification of Paraburkholderia panaciterrae (Farh et al. 2015) Dobritsa &amp; Samadpour 2016 as a later homotypic synonym of Paraburkholderia ginsengiterrae (Farh et al. 2015) Dobritsa &amp; Samadpour 2016.</title>
        <authorList>
            <person name="Dobritsa A.P."/>
            <person name="Kutumbaka K."/>
            <person name="Samadpour M."/>
        </authorList>
    </citation>
    <scope>NUCLEOTIDE SEQUENCE [LARGE SCALE GENOMIC DNA]</scope>
    <source>
        <strain evidence="6 8">DCY85</strain>
        <strain evidence="5 7">DCY85-1</strain>
    </source>
</reference>
<dbReference type="AlphaFoldDB" id="A0A1A9N8S9"/>
<dbReference type="SUPFAM" id="SSF53822">
    <property type="entry name" value="Periplasmic binding protein-like I"/>
    <property type="match status" value="1"/>
</dbReference>
<evidence type="ECO:0000256" key="2">
    <source>
        <dbReference type="ARBA" id="ARBA00022729"/>
    </source>
</evidence>
<dbReference type="Gene3D" id="3.40.50.2300">
    <property type="match status" value="2"/>
</dbReference>
<keyword evidence="2 3" id="KW-0732">Signal</keyword>
<evidence type="ECO:0000256" key="3">
    <source>
        <dbReference type="SAM" id="SignalP"/>
    </source>
</evidence>
<comment type="similarity">
    <text evidence="1">Belongs to the leucine-binding protein family.</text>
</comment>
<dbReference type="PANTHER" id="PTHR30483">
    <property type="entry name" value="LEUCINE-SPECIFIC-BINDING PROTEIN"/>
    <property type="match status" value="1"/>
</dbReference>
<gene>
    <name evidence="5" type="ORF">A6V36_33630</name>
    <name evidence="6" type="ORF">A6V37_24895</name>
</gene>
<dbReference type="PANTHER" id="PTHR30483:SF6">
    <property type="entry name" value="PERIPLASMIC BINDING PROTEIN OF ABC TRANSPORTER FOR NATURAL AMINO ACIDS"/>
    <property type="match status" value="1"/>
</dbReference>
<evidence type="ECO:0000313" key="6">
    <source>
        <dbReference type="EMBL" id="OAJ61591.1"/>
    </source>
</evidence>
<dbReference type="OrthoDB" id="9783240at2"/>
<proteinExistence type="inferred from homology"/>
<dbReference type="InterPro" id="IPR028082">
    <property type="entry name" value="Peripla_BP_I"/>
</dbReference>
<dbReference type="InterPro" id="IPR051010">
    <property type="entry name" value="BCAA_transport"/>
</dbReference>
<feature type="domain" description="Leucine-binding protein" evidence="4">
    <location>
        <begin position="29"/>
        <end position="367"/>
    </location>
</feature>
<dbReference type="EMBL" id="LXKA01000209">
    <property type="protein sequence ID" value="OAJ61591.1"/>
    <property type="molecule type" value="Genomic_DNA"/>
</dbReference>
<sequence>MLSRKLVAVFVAGFAITVHSTGQAADSAPIKVGLMTVKTGVAAGIGGQMQDGFEYLLRERGGRLAGRPVELVVVDTAASPVTAKAKFLQLTERDHVDVVVGPLATFEAVAIRDDVARAGVPLILSSAAAEDLTQRKADPWMVRSSSSSAQAAQPFGVYAAKTLKYRRVAVVAEDLSFSHETVAGFQRSYEEAGGKVVQKLWPPFNSSDFATVITQIKPDVDAVFINFSGANATRFLKQYADYGLKQKIPLIAGMNTVDESLLDKMGDEAVGIVSAGWYSAAIDTGDNARYVSGFRKAYGSTPGFYATGGYSAGLILEQALKSSNGKIASGKDLATSLHAVKLDASPRGPLKLDSYGNPIVTVYIRKVTRVDGRLVNTVLQSYPDVSQFWTYDPKAFLANPVYSRDFPPSRNLE</sequence>
<protein>
    <submittedName>
        <fullName evidence="6">ABC transporter substrate-binding protein</fullName>
    </submittedName>
</protein>
<dbReference type="Proteomes" id="UP000078116">
    <property type="component" value="Unassembled WGS sequence"/>
</dbReference>
<feature type="chain" id="PRO_5008393719" evidence="3">
    <location>
        <begin position="25"/>
        <end position="413"/>
    </location>
</feature>
<dbReference type="EMBL" id="LXJZ01000186">
    <property type="protein sequence ID" value="OAJ56511.1"/>
    <property type="molecule type" value="Genomic_DNA"/>
</dbReference>
<evidence type="ECO:0000259" key="4">
    <source>
        <dbReference type="Pfam" id="PF13458"/>
    </source>
</evidence>
<evidence type="ECO:0000313" key="8">
    <source>
        <dbReference type="Proteomes" id="UP000078116"/>
    </source>
</evidence>